<evidence type="ECO:0000313" key="1">
    <source>
        <dbReference type="EMBL" id="RZC68309.1"/>
    </source>
</evidence>
<sequence length="133" mass="15171">MIIIFAMVSPLKTQSNLPQCLDPETNDPDIPSYLNFIVLPILDSPQEPFMCVLRKSRSGFHYVPPNMNVCIIGRNEGKGSYNDGCNWIIGGLLFFEYSFNMKSENQHMTDQLQRQLQDEDKVLAEVVEEEGKV</sequence>
<accession>A0A4Y7K8Q0</accession>
<organism evidence="1 2">
    <name type="scientific">Papaver somniferum</name>
    <name type="common">Opium poppy</name>
    <dbReference type="NCBI Taxonomy" id="3469"/>
    <lineage>
        <taxon>Eukaryota</taxon>
        <taxon>Viridiplantae</taxon>
        <taxon>Streptophyta</taxon>
        <taxon>Embryophyta</taxon>
        <taxon>Tracheophyta</taxon>
        <taxon>Spermatophyta</taxon>
        <taxon>Magnoliopsida</taxon>
        <taxon>Ranunculales</taxon>
        <taxon>Papaveraceae</taxon>
        <taxon>Papaveroideae</taxon>
        <taxon>Papaver</taxon>
    </lineage>
</organism>
<dbReference type="Proteomes" id="UP000316621">
    <property type="component" value="Chromosome 7"/>
</dbReference>
<evidence type="ECO:0000313" key="2">
    <source>
        <dbReference type="Proteomes" id="UP000316621"/>
    </source>
</evidence>
<name>A0A4Y7K8Q0_PAPSO</name>
<gene>
    <name evidence="1" type="ORF">C5167_031571</name>
</gene>
<dbReference type="EMBL" id="CM010721">
    <property type="protein sequence ID" value="RZC68309.1"/>
    <property type="molecule type" value="Genomic_DNA"/>
</dbReference>
<keyword evidence="2" id="KW-1185">Reference proteome</keyword>
<dbReference type="AlphaFoldDB" id="A0A4Y7K8Q0"/>
<proteinExistence type="predicted"/>
<reference evidence="1 2" key="1">
    <citation type="journal article" date="2018" name="Science">
        <title>The opium poppy genome and morphinan production.</title>
        <authorList>
            <person name="Guo L."/>
            <person name="Winzer T."/>
            <person name="Yang X."/>
            <person name="Li Y."/>
            <person name="Ning Z."/>
            <person name="He Z."/>
            <person name="Teodor R."/>
            <person name="Lu Y."/>
            <person name="Bowser T.A."/>
            <person name="Graham I.A."/>
            <person name="Ye K."/>
        </authorList>
    </citation>
    <scope>NUCLEOTIDE SEQUENCE [LARGE SCALE GENOMIC DNA]</scope>
    <source>
        <strain evidence="2">cv. HN1</strain>
        <tissue evidence="1">Leaves</tissue>
    </source>
</reference>
<protein>
    <submittedName>
        <fullName evidence="1">Uncharacterized protein</fullName>
    </submittedName>
</protein>
<dbReference type="Gramene" id="RZC68309">
    <property type="protein sequence ID" value="RZC68309"/>
    <property type="gene ID" value="C5167_031571"/>
</dbReference>